<dbReference type="InterPro" id="IPR053958">
    <property type="entry name" value="HMGCR/SNAP/NPC1-like_SSD"/>
</dbReference>
<dbReference type="SUPFAM" id="SSF82866">
    <property type="entry name" value="Multidrug efflux transporter AcrB transmembrane domain"/>
    <property type="match status" value="1"/>
</dbReference>
<dbReference type="PANTHER" id="PTHR45727">
    <property type="entry name" value="NPC INTRACELLULAR CHOLESTEROL TRANSPORTER 1"/>
    <property type="match status" value="1"/>
</dbReference>
<keyword evidence="2" id="KW-1133">Transmembrane helix</keyword>
<dbReference type="Pfam" id="PF12349">
    <property type="entry name" value="Sterol-sensing"/>
    <property type="match status" value="1"/>
</dbReference>
<dbReference type="Proteomes" id="UP000281553">
    <property type="component" value="Unassembled WGS sequence"/>
</dbReference>
<feature type="domain" description="SSD" evidence="3">
    <location>
        <begin position="35"/>
        <end position="101"/>
    </location>
</feature>
<organism evidence="4 5">
    <name type="scientific">Dibothriocephalus latus</name>
    <name type="common">Fish tapeworm</name>
    <name type="synonym">Diphyllobothrium latum</name>
    <dbReference type="NCBI Taxonomy" id="60516"/>
    <lineage>
        <taxon>Eukaryota</taxon>
        <taxon>Metazoa</taxon>
        <taxon>Spiralia</taxon>
        <taxon>Lophotrochozoa</taxon>
        <taxon>Platyhelminthes</taxon>
        <taxon>Cestoda</taxon>
        <taxon>Eucestoda</taxon>
        <taxon>Diphyllobothriidea</taxon>
        <taxon>Diphyllobothriidae</taxon>
        <taxon>Dibothriocephalus</taxon>
    </lineage>
</organism>
<feature type="transmembrane region" description="Helical" evidence="2">
    <location>
        <begin position="76"/>
        <end position="99"/>
    </location>
</feature>
<keyword evidence="2" id="KW-0472">Membrane</keyword>
<evidence type="ECO:0000313" key="4">
    <source>
        <dbReference type="EMBL" id="VDN15953.1"/>
    </source>
</evidence>
<dbReference type="PANTHER" id="PTHR45727:SF2">
    <property type="entry name" value="NPC INTRACELLULAR CHOLESTEROL TRANSPORTER 1"/>
    <property type="match status" value="1"/>
</dbReference>
<feature type="transmembrane region" description="Helical" evidence="2">
    <location>
        <begin position="171"/>
        <end position="191"/>
    </location>
</feature>
<sequence>MDEAASASRKATTECRNRPTSEDLPTQVDYDLRSEVESRIARTLGRVGPSMLLCSASESVAFFCGSMTSMPAVRVFALYAGVALVINFLLQLFAFTALLTLDSRRSAPSASQGDDSDDRRPMLEPAEGSTSPELDVSAEAEQTDSSNAPWLYQFVSRVLAPFILNRFVRPLLVIILLAWICFCIAIIPTNLKIGLDQRLAMPLGSYELDYFDAVAKYLAVGPPVYFVVTRGHPYNTLEGQNDVCNSVECYNTSLLAQINSAAKFPDYYRVAAPATSWVDDFFDWTDAPLTYQCCRVYRNDSTTFCPPSDTKGNCTSCPVVDRRPYPENFTQYLPFFLRQNPDKACPKG</sequence>
<accession>A0A3P7LY30</accession>
<dbReference type="GO" id="GO:0030299">
    <property type="term" value="P:intestinal cholesterol absorption"/>
    <property type="evidence" value="ECO:0007669"/>
    <property type="project" value="TreeGrafter"/>
</dbReference>
<dbReference type="GO" id="GO:0005886">
    <property type="term" value="C:plasma membrane"/>
    <property type="evidence" value="ECO:0007669"/>
    <property type="project" value="TreeGrafter"/>
</dbReference>
<feature type="region of interest" description="Disordered" evidence="1">
    <location>
        <begin position="106"/>
        <end position="139"/>
    </location>
</feature>
<dbReference type="OrthoDB" id="6510177at2759"/>
<feature type="compositionally biased region" description="Basic and acidic residues" evidence="1">
    <location>
        <begin position="11"/>
        <end position="21"/>
    </location>
</feature>
<dbReference type="InterPro" id="IPR000731">
    <property type="entry name" value="SSD"/>
</dbReference>
<dbReference type="GO" id="GO:0042632">
    <property type="term" value="P:cholesterol homeostasis"/>
    <property type="evidence" value="ECO:0007669"/>
    <property type="project" value="TreeGrafter"/>
</dbReference>
<keyword evidence="5" id="KW-1185">Reference proteome</keyword>
<feature type="region of interest" description="Disordered" evidence="1">
    <location>
        <begin position="1"/>
        <end position="25"/>
    </location>
</feature>
<protein>
    <recommendedName>
        <fullName evidence="3">SSD domain-containing protein</fullName>
    </recommendedName>
</protein>
<gene>
    <name evidence="4" type="ORF">DILT_LOCUS11784</name>
</gene>
<evidence type="ECO:0000259" key="3">
    <source>
        <dbReference type="PROSITE" id="PS50156"/>
    </source>
</evidence>
<dbReference type="AlphaFoldDB" id="A0A3P7LY30"/>
<dbReference type="PROSITE" id="PS50156">
    <property type="entry name" value="SSD"/>
    <property type="match status" value="1"/>
</dbReference>
<dbReference type="GO" id="GO:0015485">
    <property type="term" value="F:cholesterol binding"/>
    <property type="evidence" value="ECO:0007669"/>
    <property type="project" value="TreeGrafter"/>
</dbReference>
<reference evidence="4 5" key="1">
    <citation type="submission" date="2018-11" db="EMBL/GenBank/DDBJ databases">
        <authorList>
            <consortium name="Pathogen Informatics"/>
        </authorList>
    </citation>
    <scope>NUCLEOTIDE SEQUENCE [LARGE SCALE GENOMIC DNA]</scope>
</reference>
<evidence type="ECO:0000256" key="1">
    <source>
        <dbReference type="SAM" id="MobiDB-lite"/>
    </source>
</evidence>
<proteinExistence type="predicted"/>
<name>A0A3P7LY30_DIBLA</name>
<dbReference type="GO" id="GO:0015918">
    <property type="term" value="P:sterol transport"/>
    <property type="evidence" value="ECO:0007669"/>
    <property type="project" value="TreeGrafter"/>
</dbReference>
<evidence type="ECO:0000256" key="2">
    <source>
        <dbReference type="SAM" id="Phobius"/>
    </source>
</evidence>
<dbReference type="EMBL" id="UYRU01064186">
    <property type="protein sequence ID" value="VDN15953.1"/>
    <property type="molecule type" value="Genomic_DNA"/>
</dbReference>
<keyword evidence="2" id="KW-0812">Transmembrane</keyword>
<evidence type="ECO:0000313" key="5">
    <source>
        <dbReference type="Proteomes" id="UP000281553"/>
    </source>
</evidence>